<proteinExistence type="predicted"/>
<dbReference type="OrthoDB" id="1436670at2"/>
<dbReference type="AlphaFoldDB" id="A0A5R8WMC9"/>
<comment type="caution">
    <text evidence="1">The sequence shown here is derived from an EMBL/GenBank/DDBJ whole genome shotgun (WGS) entry which is preliminary data.</text>
</comment>
<dbReference type="EMBL" id="VAJM01000009">
    <property type="protein sequence ID" value="TLM90576.1"/>
    <property type="molecule type" value="Genomic_DNA"/>
</dbReference>
<organism evidence="1 2">
    <name type="scientific">Hymenobacter jeollabukensis</name>
    <dbReference type="NCBI Taxonomy" id="2025313"/>
    <lineage>
        <taxon>Bacteria</taxon>
        <taxon>Pseudomonadati</taxon>
        <taxon>Bacteroidota</taxon>
        <taxon>Cytophagia</taxon>
        <taxon>Cytophagales</taxon>
        <taxon>Hymenobacteraceae</taxon>
        <taxon>Hymenobacter</taxon>
    </lineage>
</organism>
<protein>
    <submittedName>
        <fullName evidence="1">Uncharacterized protein</fullName>
    </submittedName>
</protein>
<sequence>MLLRELLGRSIIRISAQFGLVDGWLDTCYCYLQLDNGLVIDLPSMVESLEDGVGTQDALPAGSTELTHRVPFVLNQPIVGIISYEYEDDILTAALLELANGYLLTEVNMAPSGTGAAALWHLASLADVEAQFGPDYRRLA</sequence>
<reference evidence="1 2" key="1">
    <citation type="submission" date="2019-05" db="EMBL/GenBank/DDBJ databases">
        <title>Hymenobacter edaphi sp. nov., isolated from abandoned arsenic-contaminated farmland soil.</title>
        <authorList>
            <person name="Nie L."/>
        </authorList>
    </citation>
    <scope>NUCLEOTIDE SEQUENCE [LARGE SCALE GENOMIC DNA]</scope>
    <source>
        <strain evidence="1 2">1-3-3-8</strain>
    </source>
</reference>
<dbReference type="RefSeq" id="WP_138079840.1">
    <property type="nucleotide sequence ID" value="NZ_VAJM01000009.1"/>
</dbReference>
<name>A0A5R8WMC9_9BACT</name>
<evidence type="ECO:0000313" key="1">
    <source>
        <dbReference type="EMBL" id="TLM90576.1"/>
    </source>
</evidence>
<keyword evidence="2" id="KW-1185">Reference proteome</keyword>
<accession>A0A5R8WMC9</accession>
<gene>
    <name evidence="1" type="ORF">FDY95_17840</name>
</gene>
<evidence type="ECO:0000313" key="2">
    <source>
        <dbReference type="Proteomes" id="UP000305517"/>
    </source>
</evidence>
<dbReference type="Proteomes" id="UP000305517">
    <property type="component" value="Unassembled WGS sequence"/>
</dbReference>